<dbReference type="AlphaFoldDB" id="A0A9W8YQU6"/>
<keyword evidence="7" id="KW-1185">Reference proteome</keyword>
<protein>
    <submittedName>
        <fullName evidence="6">Uncharacterized protein</fullName>
    </submittedName>
</protein>
<dbReference type="OrthoDB" id="5384040at2759"/>
<dbReference type="PANTHER" id="PTHR31465">
    <property type="entry name" value="PROTEIN RTA1-RELATED"/>
    <property type="match status" value="1"/>
</dbReference>
<keyword evidence="2 5" id="KW-0812">Transmembrane</keyword>
<dbReference type="Pfam" id="PF04479">
    <property type="entry name" value="RTA1"/>
    <property type="match status" value="1"/>
</dbReference>
<keyword evidence="4 5" id="KW-0472">Membrane</keyword>
<gene>
    <name evidence="6" type="ORF">N0V93_008742</name>
</gene>
<feature type="transmembrane region" description="Helical" evidence="5">
    <location>
        <begin position="145"/>
        <end position="164"/>
    </location>
</feature>
<dbReference type="PANTHER" id="PTHR31465:SF15">
    <property type="entry name" value="LIPID TRANSPORTER ATNI-RELATED"/>
    <property type="match status" value="1"/>
</dbReference>
<evidence type="ECO:0000256" key="2">
    <source>
        <dbReference type="ARBA" id="ARBA00022692"/>
    </source>
</evidence>
<accession>A0A9W8YQU6</accession>
<reference evidence="6" key="1">
    <citation type="submission" date="2022-10" db="EMBL/GenBank/DDBJ databases">
        <title>Tapping the CABI collections for fungal endophytes: first genome assemblies for Collariella, Neodidymelliopsis, Ascochyta clinopodiicola, Didymella pomorum, Didymosphaeria variabile, Neocosmospora piperis and Neocucurbitaria cava.</title>
        <authorList>
            <person name="Hill R."/>
        </authorList>
    </citation>
    <scope>NUCLEOTIDE SEQUENCE</scope>
    <source>
        <strain evidence="6">IMI 355082</strain>
    </source>
</reference>
<name>A0A9W8YQU6_9PEZI</name>
<evidence type="ECO:0000313" key="6">
    <source>
        <dbReference type="EMBL" id="KAJ4388137.1"/>
    </source>
</evidence>
<dbReference type="InterPro" id="IPR007568">
    <property type="entry name" value="RTA1"/>
</dbReference>
<organism evidence="6 7">
    <name type="scientific">Gnomoniopsis smithogilvyi</name>
    <dbReference type="NCBI Taxonomy" id="1191159"/>
    <lineage>
        <taxon>Eukaryota</taxon>
        <taxon>Fungi</taxon>
        <taxon>Dikarya</taxon>
        <taxon>Ascomycota</taxon>
        <taxon>Pezizomycotina</taxon>
        <taxon>Sordariomycetes</taxon>
        <taxon>Sordariomycetidae</taxon>
        <taxon>Diaporthales</taxon>
        <taxon>Gnomoniaceae</taxon>
        <taxon>Gnomoniopsis</taxon>
    </lineage>
</organism>
<evidence type="ECO:0000256" key="3">
    <source>
        <dbReference type="ARBA" id="ARBA00022989"/>
    </source>
</evidence>
<feature type="transmembrane region" description="Helical" evidence="5">
    <location>
        <begin position="54"/>
        <end position="78"/>
    </location>
</feature>
<feature type="transmembrane region" description="Helical" evidence="5">
    <location>
        <begin position="103"/>
        <end position="125"/>
    </location>
</feature>
<evidence type="ECO:0000256" key="5">
    <source>
        <dbReference type="SAM" id="Phobius"/>
    </source>
</evidence>
<evidence type="ECO:0000313" key="7">
    <source>
        <dbReference type="Proteomes" id="UP001140453"/>
    </source>
</evidence>
<feature type="transmembrane region" description="Helical" evidence="5">
    <location>
        <begin position="22"/>
        <end position="42"/>
    </location>
</feature>
<comment type="subcellular location">
    <subcellularLocation>
        <location evidence="1">Membrane</location>
        <topology evidence="1">Multi-pass membrane protein</topology>
    </subcellularLocation>
</comment>
<sequence>MVHFFLPDKRVWIFKATGMSRWFVWADVLSFLIQAAGGVMTSPGGSSGIIQIGLHIYTGGVAMQELFILCFLGLMIVFHRKALHVQDEIHPEEFKRLKVQKRWAILLHTLYAVLAFISLRIFYRIAEFGRGVSPDLNPIPYHEAYSYALDAFPMMVCLLMLAVIHPGRYLLGSESELPKKTKAEKKAEKEARK</sequence>
<evidence type="ECO:0000256" key="1">
    <source>
        <dbReference type="ARBA" id="ARBA00004141"/>
    </source>
</evidence>
<comment type="caution">
    <text evidence="6">The sequence shown here is derived from an EMBL/GenBank/DDBJ whole genome shotgun (WGS) entry which is preliminary data.</text>
</comment>
<dbReference type="Proteomes" id="UP001140453">
    <property type="component" value="Unassembled WGS sequence"/>
</dbReference>
<keyword evidence="3 5" id="KW-1133">Transmembrane helix</keyword>
<dbReference type="EMBL" id="JAPEVB010000005">
    <property type="protein sequence ID" value="KAJ4388137.1"/>
    <property type="molecule type" value="Genomic_DNA"/>
</dbReference>
<proteinExistence type="predicted"/>
<evidence type="ECO:0000256" key="4">
    <source>
        <dbReference type="ARBA" id="ARBA00023136"/>
    </source>
</evidence>
<dbReference type="GO" id="GO:0016020">
    <property type="term" value="C:membrane"/>
    <property type="evidence" value="ECO:0007669"/>
    <property type="project" value="UniProtKB-SubCell"/>
</dbReference>